<evidence type="ECO:0008006" key="7">
    <source>
        <dbReference type="Google" id="ProtNLM"/>
    </source>
</evidence>
<feature type="region of interest" description="Disordered" evidence="4">
    <location>
        <begin position="252"/>
        <end position="281"/>
    </location>
</feature>
<evidence type="ECO:0000256" key="3">
    <source>
        <dbReference type="ARBA" id="ARBA00023274"/>
    </source>
</evidence>
<dbReference type="EMBL" id="KI925152">
    <property type="protein sequence ID" value="ETW15865.1"/>
    <property type="molecule type" value="Genomic_DNA"/>
</dbReference>
<dbReference type="InterPro" id="IPR037147">
    <property type="entry name" value="Ribosomal_bL28_sf"/>
</dbReference>
<dbReference type="SUPFAM" id="SSF143800">
    <property type="entry name" value="L28p-like"/>
    <property type="match status" value="1"/>
</dbReference>
<dbReference type="PANTHER" id="PTHR13528">
    <property type="entry name" value="39S RIBOSOMAL PROTEIN L28, MITOCHONDRIAL"/>
    <property type="match status" value="1"/>
</dbReference>
<gene>
    <name evidence="5" type="ORF">PFFVO_05196</name>
</gene>
<organism evidence="5 6">
    <name type="scientific">Plasmodium falciparum Vietnam Oak-Knoll</name>
    <name type="common">FVO</name>
    <dbReference type="NCBI Taxonomy" id="1036723"/>
    <lineage>
        <taxon>Eukaryota</taxon>
        <taxon>Sar</taxon>
        <taxon>Alveolata</taxon>
        <taxon>Apicomplexa</taxon>
        <taxon>Aconoidasida</taxon>
        <taxon>Haemosporida</taxon>
        <taxon>Plasmodiidae</taxon>
        <taxon>Plasmodium</taxon>
        <taxon>Plasmodium (Laverania)</taxon>
    </lineage>
</organism>
<evidence type="ECO:0000256" key="1">
    <source>
        <dbReference type="ARBA" id="ARBA00008760"/>
    </source>
</evidence>
<protein>
    <recommendedName>
        <fullName evidence="7">Ribosomal protein L28</fullName>
    </recommendedName>
</protein>
<keyword evidence="3" id="KW-0687">Ribonucleoprotein</keyword>
<feature type="compositionally biased region" description="Basic residues" evidence="4">
    <location>
        <begin position="252"/>
        <end position="273"/>
    </location>
</feature>
<dbReference type="Gene3D" id="2.30.170.40">
    <property type="entry name" value="Ribosomal protein L28/L24"/>
    <property type="match status" value="1"/>
</dbReference>
<name>A0A024V0W8_PLAFA</name>
<dbReference type="SMR" id="A0A024V0W8"/>
<evidence type="ECO:0000256" key="2">
    <source>
        <dbReference type="ARBA" id="ARBA00022980"/>
    </source>
</evidence>
<accession>A0A024V0W8</accession>
<dbReference type="OrthoDB" id="361870at2759"/>
<dbReference type="AlphaFoldDB" id="A0A024V0W8"/>
<evidence type="ECO:0000256" key="4">
    <source>
        <dbReference type="SAM" id="MobiDB-lite"/>
    </source>
</evidence>
<dbReference type="InterPro" id="IPR026569">
    <property type="entry name" value="Ribosomal_bL28"/>
</dbReference>
<dbReference type="PANTHER" id="PTHR13528:SF2">
    <property type="entry name" value="LARGE RIBOSOMAL SUBUNIT PROTEIN BL28M"/>
    <property type="match status" value="1"/>
</dbReference>
<sequence>MPKNLNLFGKYLRRLGKSHKKGFKKKQIIHPIPVKAYGRVPSAASQTGLYHDEDYNYYTKVSYSLKKTRIKLKPNVFKKHIVSNELNTIIPNVRLTTSALHAMDDAGGFDNYILRTPPEELRSNLGEKLRNVMYFYMSHPNIRSFSLPWKIFMNQFQQNDYFYSIYQHLRKKRLSELYQKNESAKYSPYYLPNEKNLHPQRQPFALNTEINALNLWFNKNNILKKAFIDKLKEAKSFDRAYTDHHFLDSYRKGRGRGGGGKHGRTPRRRSKTYKYHEIRPY</sequence>
<proteinExistence type="inferred from homology"/>
<dbReference type="GO" id="GO:0005762">
    <property type="term" value="C:mitochondrial large ribosomal subunit"/>
    <property type="evidence" value="ECO:0007669"/>
    <property type="project" value="TreeGrafter"/>
</dbReference>
<evidence type="ECO:0000313" key="5">
    <source>
        <dbReference type="EMBL" id="ETW15865.1"/>
    </source>
</evidence>
<reference evidence="5 6" key="2">
    <citation type="submission" date="2013-02" db="EMBL/GenBank/DDBJ databases">
        <title>The Genome Sequence of Plasmodium falciparum Vietnam Oak-Knoll (FVO).</title>
        <authorList>
            <consortium name="The Broad Institute Genome Sequencing Platform"/>
            <consortium name="The Broad Institute Genome Sequencing Center for Infectious Disease"/>
            <person name="Neafsey D."/>
            <person name="Cheeseman I."/>
            <person name="Volkman S."/>
            <person name="Adams J."/>
            <person name="Walker B."/>
            <person name="Young S.K."/>
            <person name="Zeng Q."/>
            <person name="Gargeya S."/>
            <person name="Fitzgerald M."/>
            <person name="Haas B."/>
            <person name="Abouelleil A."/>
            <person name="Alvarado L."/>
            <person name="Arachchi H.M."/>
            <person name="Berlin A.M."/>
            <person name="Chapman S.B."/>
            <person name="Dewar J."/>
            <person name="Goldberg J."/>
            <person name="Griggs A."/>
            <person name="Gujja S."/>
            <person name="Hansen M."/>
            <person name="Howarth C."/>
            <person name="Imamovic A."/>
            <person name="Larimer J."/>
            <person name="McCowan C."/>
            <person name="Murphy C."/>
            <person name="Neiman D."/>
            <person name="Pearson M."/>
            <person name="Priest M."/>
            <person name="Roberts A."/>
            <person name="Saif S."/>
            <person name="Shea T."/>
            <person name="Sisk P."/>
            <person name="Sykes S."/>
            <person name="Wortman J."/>
            <person name="Nusbaum C."/>
            <person name="Birren B."/>
        </authorList>
    </citation>
    <scope>NUCLEOTIDE SEQUENCE [LARGE SCALE GENOMIC DNA]</scope>
    <source>
        <strain evidence="6">Vietnam Oak-Knoll (FVO)</strain>
    </source>
</reference>
<dbReference type="InterPro" id="IPR034704">
    <property type="entry name" value="Ribosomal_bL28/bL31-like_sf"/>
</dbReference>
<comment type="similarity">
    <text evidence="1">Belongs to the bacterial ribosomal protein bL28 family.</text>
</comment>
<dbReference type="Proteomes" id="UP000030690">
    <property type="component" value="Unassembled WGS sequence"/>
</dbReference>
<reference evidence="5 6" key="1">
    <citation type="submission" date="2013-02" db="EMBL/GenBank/DDBJ databases">
        <title>The Genome Annotation of Plasmodium falciparum Vietnam Oak-Knoll (FVO).</title>
        <authorList>
            <consortium name="The Broad Institute Genome Sequencing Platform"/>
            <consortium name="The Broad Institute Genome Sequencing Center for Infectious Disease"/>
            <person name="Neafsey D."/>
            <person name="Hoffman S."/>
            <person name="Volkman S."/>
            <person name="Rosenthal P."/>
            <person name="Walker B."/>
            <person name="Young S.K."/>
            <person name="Zeng Q."/>
            <person name="Gargeya S."/>
            <person name="Fitzgerald M."/>
            <person name="Haas B."/>
            <person name="Abouelleil A."/>
            <person name="Allen A.W."/>
            <person name="Alvarado L."/>
            <person name="Arachchi H.M."/>
            <person name="Berlin A.M."/>
            <person name="Chapman S.B."/>
            <person name="Gainer-Dewar J."/>
            <person name="Goldberg J."/>
            <person name="Griggs A."/>
            <person name="Gujja S."/>
            <person name="Hansen M."/>
            <person name="Howarth C."/>
            <person name="Imamovic A."/>
            <person name="Ireland A."/>
            <person name="Larimer J."/>
            <person name="McCowan C."/>
            <person name="Murphy C."/>
            <person name="Pearson M."/>
            <person name="Poon T.W."/>
            <person name="Priest M."/>
            <person name="Roberts A."/>
            <person name="Saif S."/>
            <person name="Shea T."/>
            <person name="Sisk P."/>
            <person name="Sykes S."/>
            <person name="Wortman J."/>
            <person name="Nusbaum C."/>
            <person name="Birren B."/>
        </authorList>
    </citation>
    <scope>NUCLEOTIDE SEQUENCE [LARGE SCALE GENOMIC DNA]</scope>
    <source>
        <strain evidence="6">Vietnam Oak-Knoll (FVO)</strain>
    </source>
</reference>
<dbReference type="GO" id="GO:0003735">
    <property type="term" value="F:structural constituent of ribosome"/>
    <property type="evidence" value="ECO:0007669"/>
    <property type="project" value="InterPro"/>
</dbReference>
<evidence type="ECO:0000313" key="6">
    <source>
        <dbReference type="Proteomes" id="UP000030690"/>
    </source>
</evidence>
<keyword evidence="2" id="KW-0689">Ribosomal protein</keyword>